<keyword evidence="1" id="KW-0732">Signal</keyword>
<evidence type="ECO:0000313" key="3">
    <source>
        <dbReference type="Proteomes" id="UP000008635"/>
    </source>
</evidence>
<feature type="signal peptide" evidence="1">
    <location>
        <begin position="1"/>
        <end position="21"/>
    </location>
</feature>
<evidence type="ECO:0000313" key="2">
    <source>
        <dbReference type="EMBL" id="ADV66380.1"/>
    </source>
</evidence>
<dbReference type="EMBL" id="CP002454">
    <property type="protein sequence ID" value="ADV66380.1"/>
    <property type="molecule type" value="Genomic_DNA"/>
</dbReference>
<protein>
    <submittedName>
        <fullName evidence="2">Uncharacterized protein</fullName>
    </submittedName>
</protein>
<dbReference type="RefSeq" id="WP_013555885.1">
    <property type="nucleotide sequence ID" value="NC_014958.1"/>
</dbReference>
<sequence precursor="true">MRPPTTLLTTLALLAAPHAHAADTTANAGPLTYTGTVTAGDLVGTPITFRLQLQNGDLTGTVTGGDALGLSGPIAKGSYWENGRCIVRVPGPSRTTYEFYGRCTTDAYTGSFTRSGPNFITGDFKAAGTNTAKAPAPLTVPTTKLTCAYMLYKGPNEPQELRFSNMGALTLRANGTYLAGTGVTGRWKREGNTVRLIGGAWNDRTATLELDRSGKTKLVFRSVDPDITSCTQGR</sequence>
<gene>
    <name evidence="2" type="ordered locus">Deima_0724</name>
</gene>
<feature type="chain" id="PRO_5003231663" evidence="1">
    <location>
        <begin position="22"/>
        <end position="234"/>
    </location>
</feature>
<reference evidence="3" key="2">
    <citation type="submission" date="2011-01" db="EMBL/GenBank/DDBJ databases">
        <title>The complete genome of Deinococcus maricopensis DSM 21211.</title>
        <authorList>
            <consortium name="US DOE Joint Genome Institute (JGI-PGF)"/>
            <person name="Lucas S."/>
            <person name="Copeland A."/>
            <person name="Lapidus A."/>
            <person name="Goodwin L."/>
            <person name="Pitluck S."/>
            <person name="Kyrpides N."/>
            <person name="Mavromatis K."/>
            <person name="Pagani I."/>
            <person name="Ivanova N."/>
            <person name="Ovchinnikova G."/>
            <person name="Zeytun A."/>
            <person name="Detter J.C."/>
            <person name="Han C."/>
            <person name="Land M."/>
            <person name="Hauser L."/>
            <person name="Markowitz V."/>
            <person name="Cheng J.-F."/>
            <person name="Hugenholtz P."/>
            <person name="Woyke T."/>
            <person name="Wu D."/>
            <person name="Pukall R."/>
            <person name="Gehrich-Schroeter G."/>
            <person name="Brambilla E."/>
            <person name="Klenk H.-P."/>
            <person name="Eisen J.A."/>
        </authorList>
    </citation>
    <scope>NUCLEOTIDE SEQUENCE [LARGE SCALE GENOMIC DNA]</scope>
    <source>
        <strain evidence="3">DSM 21211 / LMG 22137 / NRRL B-23946 / LB-34</strain>
    </source>
</reference>
<dbReference type="AlphaFoldDB" id="E8U5P1"/>
<dbReference type="Proteomes" id="UP000008635">
    <property type="component" value="Chromosome"/>
</dbReference>
<reference evidence="2 3" key="1">
    <citation type="journal article" date="2011" name="Stand. Genomic Sci.">
        <title>Complete genome sequence of Deinococcus maricopensis type strain (LB-34).</title>
        <authorList>
            <person name="Pukall R."/>
            <person name="Zeytun A."/>
            <person name="Lucas S."/>
            <person name="Lapidus A."/>
            <person name="Hammon N."/>
            <person name="Deshpande S."/>
            <person name="Nolan M."/>
            <person name="Cheng J.F."/>
            <person name="Pitluck S."/>
            <person name="Liolios K."/>
            <person name="Pagani I."/>
            <person name="Mikhailova N."/>
            <person name="Ivanova N."/>
            <person name="Mavromatis K."/>
            <person name="Pati A."/>
            <person name="Tapia R."/>
            <person name="Han C."/>
            <person name="Goodwin L."/>
            <person name="Chen A."/>
            <person name="Palaniappan K."/>
            <person name="Land M."/>
            <person name="Hauser L."/>
            <person name="Chang Y.J."/>
            <person name="Jeffries C.D."/>
            <person name="Brambilla E.M."/>
            <person name="Rohde M."/>
            <person name="Goker M."/>
            <person name="Detter J.C."/>
            <person name="Woyke T."/>
            <person name="Bristow J."/>
            <person name="Eisen J.A."/>
            <person name="Markowitz V."/>
            <person name="Hugenholtz P."/>
            <person name="Kyrpides N.C."/>
            <person name="Klenk H.P."/>
        </authorList>
    </citation>
    <scope>NUCLEOTIDE SEQUENCE [LARGE SCALE GENOMIC DNA]</scope>
    <source>
        <strain evidence="3">DSM 21211 / LMG 22137 / NRRL B-23946 / LB-34</strain>
    </source>
</reference>
<evidence type="ECO:0000256" key="1">
    <source>
        <dbReference type="SAM" id="SignalP"/>
    </source>
</evidence>
<organism evidence="2 3">
    <name type="scientific">Deinococcus maricopensis (strain DSM 21211 / LMG 22137 / NRRL B-23946 / LB-34)</name>
    <dbReference type="NCBI Taxonomy" id="709986"/>
    <lineage>
        <taxon>Bacteria</taxon>
        <taxon>Thermotogati</taxon>
        <taxon>Deinococcota</taxon>
        <taxon>Deinococci</taxon>
        <taxon>Deinococcales</taxon>
        <taxon>Deinococcaceae</taxon>
        <taxon>Deinococcus</taxon>
    </lineage>
</organism>
<dbReference type="STRING" id="709986.Deima_0724"/>
<proteinExistence type="predicted"/>
<dbReference type="HOGENOM" id="CLU_1183468_0_0_0"/>
<accession>E8U5P1</accession>
<dbReference type="OrthoDB" id="7563033at2"/>
<dbReference type="KEGG" id="dmr:Deima_0724"/>
<keyword evidence="3" id="KW-1185">Reference proteome</keyword>
<name>E8U5P1_DEIML</name>